<comment type="caution">
    <text evidence="2">The sequence shown here is derived from an EMBL/GenBank/DDBJ whole genome shotgun (WGS) entry which is preliminary data.</text>
</comment>
<feature type="domain" description="AAA+ ATPase" evidence="1">
    <location>
        <begin position="32"/>
        <end position="173"/>
    </location>
</feature>
<dbReference type="CDD" id="cd00009">
    <property type="entry name" value="AAA"/>
    <property type="match status" value="1"/>
</dbReference>
<dbReference type="SMART" id="SM00382">
    <property type="entry name" value="AAA"/>
    <property type="match status" value="1"/>
</dbReference>
<dbReference type="PANTHER" id="PTHR42759:SF5">
    <property type="entry name" value="METHANOL DEHYDROGENASE REGULATOR"/>
    <property type="match status" value="1"/>
</dbReference>
<sequence>MAPRLPAVLKQLEAIILGKPVQIRQALSCLLAQGHLLIEDLPGVGKTTLAHALARTLGLKFQRVQFTSDLLPADLTGVSIFDRDNQRFQFHHGPLFTQLLLADEINRASPKTQSALLEAMEEGQVTADGTTWPLPEPFFVIATQNPSHQIGTFLLPESQLDRFLMRIELGYPDTHAERAMLAGTDRRHLIETLAEAINSSDLQASQKAVRNVHIAPALLDYVQALIAASRHPGRFMCGLSPRAALGLLHAAQAWAWLDGRELVLPEDIQAVFVPVTQHRLVMPSSGKAAVEMVKALILETPIP</sequence>
<evidence type="ECO:0000313" key="3">
    <source>
        <dbReference type="Proteomes" id="UP001596473"/>
    </source>
</evidence>
<dbReference type="RefSeq" id="WP_380189033.1">
    <property type="nucleotide sequence ID" value="NZ_JBHTBQ010000035.1"/>
</dbReference>
<accession>A0ABW2R110</accession>
<dbReference type="PIRSF" id="PIRSF002849">
    <property type="entry name" value="AAA_ATPase_chaperone_MoxR_prd"/>
    <property type="match status" value="1"/>
</dbReference>
<evidence type="ECO:0000313" key="2">
    <source>
        <dbReference type="EMBL" id="MFC7421476.1"/>
    </source>
</evidence>
<evidence type="ECO:0000259" key="1">
    <source>
        <dbReference type="SMART" id="SM00382"/>
    </source>
</evidence>
<proteinExistence type="predicted"/>
<dbReference type="EMBL" id="JBHTBQ010000035">
    <property type="protein sequence ID" value="MFC7421476.1"/>
    <property type="molecule type" value="Genomic_DNA"/>
</dbReference>
<reference evidence="3" key="1">
    <citation type="journal article" date="2019" name="Int. J. Syst. Evol. Microbiol.">
        <title>The Global Catalogue of Microorganisms (GCM) 10K type strain sequencing project: providing services to taxonomists for standard genome sequencing and annotation.</title>
        <authorList>
            <consortium name="The Broad Institute Genomics Platform"/>
            <consortium name="The Broad Institute Genome Sequencing Center for Infectious Disease"/>
            <person name="Wu L."/>
            <person name="Ma J."/>
        </authorList>
    </citation>
    <scope>NUCLEOTIDE SEQUENCE [LARGE SCALE GENOMIC DNA]</scope>
    <source>
        <strain evidence="3">CCUG 62945</strain>
    </source>
</reference>
<organism evidence="2 3">
    <name type="scientific">Iodobacter arcticus</name>
    <dbReference type="NCBI Taxonomy" id="590593"/>
    <lineage>
        <taxon>Bacteria</taxon>
        <taxon>Pseudomonadati</taxon>
        <taxon>Pseudomonadota</taxon>
        <taxon>Betaproteobacteria</taxon>
        <taxon>Neisseriales</taxon>
        <taxon>Chitinibacteraceae</taxon>
        <taxon>Iodobacter</taxon>
    </lineage>
</organism>
<dbReference type="Gene3D" id="3.40.50.300">
    <property type="entry name" value="P-loop containing nucleotide triphosphate hydrolases"/>
    <property type="match status" value="1"/>
</dbReference>
<name>A0ABW2R110_9NEIS</name>
<dbReference type="InterPro" id="IPR050764">
    <property type="entry name" value="CbbQ/NirQ/NorQ/GpvN"/>
</dbReference>
<dbReference type="Gene3D" id="1.10.8.80">
    <property type="entry name" value="Magnesium chelatase subunit I, C-Terminal domain"/>
    <property type="match status" value="1"/>
</dbReference>
<dbReference type="InterPro" id="IPR041628">
    <property type="entry name" value="ChlI/MoxR_AAA_lid"/>
</dbReference>
<dbReference type="Pfam" id="PF17863">
    <property type="entry name" value="AAA_lid_2"/>
    <property type="match status" value="1"/>
</dbReference>
<dbReference type="PANTHER" id="PTHR42759">
    <property type="entry name" value="MOXR FAMILY PROTEIN"/>
    <property type="match status" value="1"/>
</dbReference>
<protein>
    <submittedName>
        <fullName evidence="2">AAA family ATPase</fullName>
    </submittedName>
</protein>
<dbReference type="Pfam" id="PF07726">
    <property type="entry name" value="AAA_3"/>
    <property type="match status" value="1"/>
</dbReference>
<dbReference type="Proteomes" id="UP001596473">
    <property type="component" value="Unassembled WGS sequence"/>
</dbReference>
<dbReference type="InterPro" id="IPR011703">
    <property type="entry name" value="ATPase_AAA-3"/>
</dbReference>
<dbReference type="InterPro" id="IPR003593">
    <property type="entry name" value="AAA+_ATPase"/>
</dbReference>
<dbReference type="InterPro" id="IPR027417">
    <property type="entry name" value="P-loop_NTPase"/>
</dbReference>
<gene>
    <name evidence="2" type="ORF">ACFQNF_16560</name>
</gene>
<keyword evidence="3" id="KW-1185">Reference proteome</keyword>
<dbReference type="SUPFAM" id="SSF52540">
    <property type="entry name" value="P-loop containing nucleoside triphosphate hydrolases"/>
    <property type="match status" value="1"/>
</dbReference>